<dbReference type="InterPro" id="IPR002933">
    <property type="entry name" value="Peptidase_M20"/>
</dbReference>
<dbReference type="InterPro" id="IPR036264">
    <property type="entry name" value="Bact_exopeptidase_dim_dom"/>
</dbReference>
<sequence>MLRIKCCMHRSIVFESDRKSVVSSSDPDLFPSSSAESSVAGLSPDVIERVTTAVEARKETYVEFLERLARIETPSTDPETILPAFDLLASALAEAGLTSVHFPGVETAGSLYARPDVRRRGGSVQLLLGHVDTVWSTGTLQHMPVVRQNGMLRGPGVFDMKAGLTSFVFALRTLRDLGLTPPADPVVLITSDEEIGSHESRRHIDRLARCADRVFVTEPGLGLQGKIKTARKGTGEYVILLYPEEVDASEVVAEMMEIVQRLHGLNDPDRGITVNVGTITGPNASEEAGRLGVDVRVVTHEDAHRIDTRLREQVCGDVRDGIRVEIRGGVERPPMERTPGNRKLWHAAQAIGAAIGDTLEEDRAGGASDGNFTSIHAPTLDGLGAVGDGAHAEHEFAKIDATVRRCALLALLLMAPVHGARPVTANGPETENHE</sequence>
<keyword evidence="1" id="KW-0479">Metal-binding</keyword>
<feature type="active site" evidence="3">
    <location>
        <position position="132"/>
    </location>
</feature>
<dbReference type="SUPFAM" id="SSF55031">
    <property type="entry name" value="Bacterial exopeptidase dimerisation domain"/>
    <property type="match status" value="1"/>
</dbReference>
<dbReference type="Gene3D" id="3.40.630.10">
    <property type="entry name" value="Zn peptidases"/>
    <property type="match status" value="1"/>
</dbReference>
<dbReference type="PIRSF" id="PIRSF037238">
    <property type="entry name" value="Carboxypeptidase_G2"/>
    <property type="match status" value="1"/>
</dbReference>
<dbReference type="OrthoDB" id="9783294at2"/>
<dbReference type="Proteomes" id="UP000220102">
    <property type="component" value="Unassembled WGS sequence"/>
</dbReference>
<dbReference type="InterPro" id="IPR050072">
    <property type="entry name" value="Peptidase_M20A"/>
</dbReference>
<evidence type="ECO:0000256" key="1">
    <source>
        <dbReference type="ARBA" id="ARBA00022723"/>
    </source>
</evidence>
<keyword evidence="2" id="KW-0378">Hydrolase</keyword>
<gene>
    <name evidence="4" type="ORF">CRI94_09890</name>
</gene>
<evidence type="ECO:0000313" key="5">
    <source>
        <dbReference type="Proteomes" id="UP000220102"/>
    </source>
</evidence>
<keyword evidence="4" id="KW-0645">Protease</keyword>
<reference evidence="4 5" key="1">
    <citation type="submission" date="2017-10" db="EMBL/GenBank/DDBJ databases">
        <title>Draft genome of Longibacter Salinarum.</title>
        <authorList>
            <person name="Goh K.M."/>
            <person name="Shamsir M.S."/>
            <person name="Lim S.W."/>
        </authorList>
    </citation>
    <scope>NUCLEOTIDE SEQUENCE [LARGE SCALE GENOMIC DNA]</scope>
    <source>
        <strain evidence="4 5">KCTC 52045</strain>
    </source>
</reference>
<dbReference type="EMBL" id="PDEQ01000004">
    <property type="protein sequence ID" value="PEN13609.1"/>
    <property type="molecule type" value="Genomic_DNA"/>
</dbReference>
<dbReference type="SUPFAM" id="SSF53187">
    <property type="entry name" value="Zn-dependent exopeptidases"/>
    <property type="match status" value="1"/>
</dbReference>
<dbReference type="PANTHER" id="PTHR43808">
    <property type="entry name" value="ACETYLORNITHINE DEACETYLASE"/>
    <property type="match status" value="1"/>
</dbReference>
<keyword evidence="4" id="KW-0121">Carboxypeptidase</keyword>
<feature type="active site" description="Proton acceptor" evidence="3">
    <location>
        <position position="193"/>
    </location>
</feature>
<dbReference type="PANTHER" id="PTHR43808:SF9">
    <property type="entry name" value="BLL0789 PROTEIN"/>
    <property type="match status" value="1"/>
</dbReference>
<dbReference type="AlphaFoldDB" id="A0A2A8CY01"/>
<name>A0A2A8CY01_9BACT</name>
<evidence type="ECO:0000256" key="2">
    <source>
        <dbReference type="ARBA" id="ARBA00022801"/>
    </source>
</evidence>
<protein>
    <submittedName>
        <fullName evidence="4">Carboxypeptidase</fullName>
    </submittedName>
</protein>
<dbReference type="InterPro" id="IPR017150">
    <property type="entry name" value="Pept_M20_glutamate_carboxypep"/>
</dbReference>
<evidence type="ECO:0000313" key="4">
    <source>
        <dbReference type="EMBL" id="PEN13609.1"/>
    </source>
</evidence>
<accession>A0A2A8CY01</accession>
<proteinExistence type="predicted"/>
<dbReference type="GO" id="GO:0046872">
    <property type="term" value="F:metal ion binding"/>
    <property type="evidence" value="ECO:0007669"/>
    <property type="project" value="UniProtKB-KW"/>
</dbReference>
<organism evidence="4 5">
    <name type="scientific">Longibacter salinarum</name>
    <dbReference type="NCBI Taxonomy" id="1850348"/>
    <lineage>
        <taxon>Bacteria</taxon>
        <taxon>Pseudomonadati</taxon>
        <taxon>Rhodothermota</taxon>
        <taxon>Rhodothermia</taxon>
        <taxon>Rhodothermales</taxon>
        <taxon>Salisaetaceae</taxon>
        <taxon>Longibacter</taxon>
    </lineage>
</organism>
<dbReference type="Pfam" id="PF01546">
    <property type="entry name" value="Peptidase_M20"/>
    <property type="match status" value="1"/>
</dbReference>
<comment type="caution">
    <text evidence="4">The sequence shown here is derived from an EMBL/GenBank/DDBJ whole genome shotgun (WGS) entry which is preliminary data.</text>
</comment>
<evidence type="ECO:0000256" key="3">
    <source>
        <dbReference type="PIRSR" id="PIRSR037238-1"/>
    </source>
</evidence>
<dbReference type="GO" id="GO:0004180">
    <property type="term" value="F:carboxypeptidase activity"/>
    <property type="evidence" value="ECO:0007669"/>
    <property type="project" value="UniProtKB-KW"/>
</dbReference>
<keyword evidence="5" id="KW-1185">Reference proteome</keyword>
<dbReference type="Gene3D" id="3.30.70.360">
    <property type="match status" value="1"/>
</dbReference>